<dbReference type="EMBL" id="BK016095">
    <property type="protein sequence ID" value="DAF94655.1"/>
    <property type="molecule type" value="Genomic_DNA"/>
</dbReference>
<sequence>MILGDIPVPRKTRVDSGSTRRSISLRSCLFVARPRAVSTPVPSKSSGVMCPVFTSASPALRL</sequence>
<organism evidence="2">
    <name type="scientific">Siphoviridae sp. ctvph17</name>
    <dbReference type="NCBI Taxonomy" id="2825724"/>
    <lineage>
        <taxon>Viruses</taxon>
        <taxon>Duplodnaviria</taxon>
        <taxon>Heunggongvirae</taxon>
        <taxon>Uroviricota</taxon>
        <taxon>Caudoviricetes</taxon>
    </lineage>
</organism>
<proteinExistence type="predicted"/>
<name>A0A8S5UJK4_9CAUD</name>
<feature type="region of interest" description="Disordered" evidence="1">
    <location>
        <begin position="1"/>
        <end position="20"/>
    </location>
</feature>
<accession>A0A8S5UJK4</accession>
<reference evidence="2" key="1">
    <citation type="journal article" date="2021" name="Proc. Natl. Acad. Sci. U.S.A.">
        <title>A Catalog of Tens of Thousands of Viruses from Human Metagenomes Reveals Hidden Associations with Chronic Diseases.</title>
        <authorList>
            <person name="Tisza M.J."/>
            <person name="Buck C.B."/>
        </authorList>
    </citation>
    <scope>NUCLEOTIDE SEQUENCE</scope>
    <source>
        <strain evidence="2">Ctvph17</strain>
    </source>
</reference>
<evidence type="ECO:0000313" key="2">
    <source>
        <dbReference type="EMBL" id="DAF94655.1"/>
    </source>
</evidence>
<protein>
    <submittedName>
        <fullName evidence="2">Uncharacterized protein</fullName>
    </submittedName>
</protein>
<evidence type="ECO:0000256" key="1">
    <source>
        <dbReference type="SAM" id="MobiDB-lite"/>
    </source>
</evidence>